<keyword evidence="1" id="KW-0732">Signal</keyword>
<reference key="1">
    <citation type="submission" date="2016-07" db="EMBL/GenBank/DDBJ databases">
        <title>Nontailed viruses are major unrecognized killers of bacteria in the ocean.</title>
        <authorList>
            <person name="Kauffman K."/>
            <person name="Hussain F."/>
            <person name="Yang J."/>
            <person name="Arevalo P."/>
            <person name="Brown J."/>
            <person name="Cutler M."/>
            <person name="Kelly L."/>
            <person name="Polz M.F."/>
        </authorList>
    </citation>
    <scope>NUCLEOTIDE SEQUENCE [LARGE SCALE GENOMIC DNA]</scope>
    <source>
        <strain>10N.261.52.F7</strain>
    </source>
</reference>
<evidence type="ECO:0000313" key="2">
    <source>
        <dbReference type="EMBL" id="PMK47910.1"/>
    </source>
</evidence>
<proteinExistence type="predicted"/>
<dbReference type="RefSeq" id="WP_102277958.1">
    <property type="nucleotide sequence ID" value="NZ_JAJGZN020000002.1"/>
</dbReference>
<protein>
    <recommendedName>
        <fullName evidence="3">Tetratricopeptide repeat protein</fullName>
    </recommendedName>
</protein>
<feature type="chain" id="PRO_5044212800" description="Tetratricopeptide repeat protein" evidence="1">
    <location>
        <begin position="25"/>
        <end position="375"/>
    </location>
</feature>
<dbReference type="AlphaFoldDB" id="A0AB36XMV5"/>
<name>A0AB36XMV5_9VIBR</name>
<evidence type="ECO:0000256" key="1">
    <source>
        <dbReference type="SAM" id="SignalP"/>
    </source>
</evidence>
<feature type="signal peptide" evidence="1">
    <location>
        <begin position="1"/>
        <end position="24"/>
    </location>
</feature>
<gene>
    <name evidence="2" type="ORF">BCT99_13615</name>
</gene>
<comment type="caution">
    <text evidence="2">The sequence shown here is derived from an EMBL/GenBank/DDBJ whole genome shotgun (WGS) entry which is preliminary data.</text>
</comment>
<reference evidence="2" key="2">
    <citation type="submission" date="2016-07" db="EMBL/GenBank/DDBJ databases">
        <authorList>
            <person name="Kauffman K."/>
            <person name="Arevalo P."/>
            <person name="Polz M.F."/>
        </authorList>
    </citation>
    <scope>NUCLEOTIDE SEQUENCE</scope>
    <source>
        <strain evidence="2">10N.261.52.F7</strain>
    </source>
</reference>
<sequence length="375" mass="42042">MITNKKLLPLFLACSCLFVKSVEAQSASDAYQTKLSDNETGVYEDGNWVFFVVKQQCLTNKKFAGTAESKAAEKTFYTMLAKEVVVRSVSFSAEIKGIMQPLRSDIKQDVSMRLNARTAFRHKLLFDRNSQMDSCTQEYVVVLDREQFKSNGVIIPRNQVESSAVSLILMALERKDFVLTQQYLHSLGQSKLADIYQLINGNQVLSVNLNTNDLVEPCNASFCSLSAKPFSDHDINKVIATAILNNGLVNFENINPSVQLADLLYRKAQANFSAGTNANEIIQDLTLAINLAPQQARNWKMLADIARALGQEDLFKAATAQYILLEPESAESWVYLYLSIKDAEPVIANNLIRWLKLIDQKKSFSSWAKKQINGE</sequence>
<reference evidence="2" key="3">
    <citation type="journal article" date="2018" name="Nature">
        <title>A major lineage of non-tailed dsDNA viruses as unrecognized killers of marine bacteria.</title>
        <authorList>
            <person name="Kauffman K.M."/>
            <person name="Hussain F.A."/>
            <person name="Yang J."/>
            <person name="Arevalo P."/>
            <person name="Brown J.M."/>
            <person name="Chang W.K."/>
            <person name="VanInsberghe D."/>
            <person name="Elsherbini J."/>
            <person name="Sharma R.S."/>
            <person name="Cutler M.B."/>
            <person name="Kelly L."/>
            <person name="Polz M.F."/>
        </authorList>
    </citation>
    <scope>NUCLEOTIDE SEQUENCE</scope>
    <source>
        <strain evidence="2">10N.261.52.F7</strain>
    </source>
</reference>
<organism evidence="2">
    <name type="scientific">Vibrio lentus</name>
    <dbReference type="NCBI Taxonomy" id="136468"/>
    <lineage>
        <taxon>Bacteria</taxon>
        <taxon>Pseudomonadati</taxon>
        <taxon>Pseudomonadota</taxon>
        <taxon>Gammaproteobacteria</taxon>
        <taxon>Vibrionales</taxon>
        <taxon>Vibrionaceae</taxon>
        <taxon>Vibrio</taxon>
    </lineage>
</organism>
<accession>A0AB36XMV5</accession>
<evidence type="ECO:0008006" key="3">
    <source>
        <dbReference type="Google" id="ProtNLM"/>
    </source>
</evidence>
<dbReference type="EMBL" id="MCXM01000011">
    <property type="protein sequence ID" value="PMK47910.1"/>
    <property type="molecule type" value="Genomic_DNA"/>
</dbReference>